<keyword evidence="2 4" id="KW-0067">ATP-binding</keyword>
<sequence>MRDITKSFGTFKANDQINLQLKKGEIHALLGENGAGKSTLMNVLSGLLEPTSGEILMGGEVVKISSPTKASQLGIGMVHQHFMLVDAFTVTENIILGNEPGRLGMLDRRQAREEILRVSNQYGLQVNPDAYVRDISVGMQQRVEILKMLYRGADILIFDEPTAVLTPQEIDELAKIMQGLVQEGKSIILITHKLDEIKAVADRCTVIRRGKGIGTVNVNEVNSQQLADMMVGRSVSFKTDKKAADPQEVVLAIDNLVVKENRGLDAVKGLSLEVRAGEVLGIAGIDGNGQSELIQALTGLRKVESGEIVLNDEKITNLRPRKITEAGVSHVPEDRHKYGLVLEMSVAENIALQTYYKEPLSHFGVLNYNEINYHARDLIQEFDVRTVNELVPAKSLSGGNQQKAIIAREISRDPELLIVANPTRGLDVGAIEFIHKRIIEQRDKFKAVLLVSFELEEILNVSDRIAVIHDGKIVGVVNANETSEQELGLLMAGSSLEKARQELEQQEVTENA</sequence>
<dbReference type="CDD" id="cd03216">
    <property type="entry name" value="ABC_Carb_Monos_I"/>
    <property type="match status" value="1"/>
</dbReference>
<accession>A0ABV9M5L8</accession>
<evidence type="ECO:0000256" key="1">
    <source>
        <dbReference type="ARBA" id="ARBA00022741"/>
    </source>
</evidence>
<dbReference type="InterPro" id="IPR027417">
    <property type="entry name" value="P-loop_NTPase"/>
</dbReference>
<dbReference type="InterPro" id="IPR017871">
    <property type="entry name" value="ABC_transporter-like_CS"/>
</dbReference>
<evidence type="ECO:0000313" key="4">
    <source>
        <dbReference type="EMBL" id="MFC4710396.1"/>
    </source>
</evidence>
<dbReference type="SUPFAM" id="SSF52540">
    <property type="entry name" value="P-loop containing nucleoside triphosphate hydrolases"/>
    <property type="match status" value="2"/>
</dbReference>
<dbReference type="RefSeq" id="WP_379965467.1">
    <property type="nucleotide sequence ID" value="NZ_JBHSGT010000043.1"/>
</dbReference>
<comment type="caution">
    <text evidence="4">The sequence shown here is derived from an EMBL/GenBank/DDBJ whole genome shotgun (WGS) entry which is preliminary data.</text>
</comment>
<dbReference type="Gene3D" id="3.40.50.300">
    <property type="entry name" value="P-loop containing nucleotide triphosphate hydrolases"/>
    <property type="match status" value="2"/>
</dbReference>
<reference evidence="5" key="1">
    <citation type="journal article" date="2019" name="Int. J. Syst. Evol. Microbiol.">
        <title>The Global Catalogue of Microorganisms (GCM) 10K type strain sequencing project: providing services to taxonomists for standard genome sequencing and annotation.</title>
        <authorList>
            <consortium name="The Broad Institute Genomics Platform"/>
            <consortium name="The Broad Institute Genome Sequencing Center for Infectious Disease"/>
            <person name="Wu L."/>
            <person name="Ma J."/>
        </authorList>
    </citation>
    <scope>NUCLEOTIDE SEQUENCE [LARGE SCALE GENOMIC DNA]</scope>
    <source>
        <strain evidence="5">CGMCC 1.19061</strain>
    </source>
</reference>
<dbReference type="PANTHER" id="PTHR43790:SF4">
    <property type="entry name" value="GUANOSINE IMPORT ATP-BINDING PROTEIN NUPO"/>
    <property type="match status" value="1"/>
</dbReference>
<evidence type="ECO:0000256" key="2">
    <source>
        <dbReference type="ARBA" id="ARBA00022840"/>
    </source>
</evidence>
<dbReference type="PROSITE" id="PS00211">
    <property type="entry name" value="ABC_TRANSPORTER_1"/>
    <property type="match status" value="2"/>
</dbReference>
<feature type="domain" description="ABC transporter" evidence="3">
    <location>
        <begin position="1"/>
        <end position="234"/>
    </location>
</feature>
<keyword evidence="1" id="KW-0547">Nucleotide-binding</keyword>
<dbReference type="InterPro" id="IPR003439">
    <property type="entry name" value="ABC_transporter-like_ATP-bd"/>
</dbReference>
<dbReference type="PANTHER" id="PTHR43790">
    <property type="entry name" value="CARBOHYDRATE TRANSPORT ATP-BINDING PROTEIN MG119-RELATED"/>
    <property type="match status" value="1"/>
</dbReference>
<protein>
    <submittedName>
        <fullName evidence="4">ABC transporter ATP-binding protein</fullName>
    </submittedName>
</protein>
<dbReference type="CDD" id="cd03215">
    <property type="entry name" value="ABC_Carb_Monos_II"/>
    <property type="match status" value="1"/>
</dbReference>
<keyword evidence="5" id="KW-1185">Reference proteome</keyword>
<organism evidence="4 5">
    <name type="scientific">Enterococcus eurekensis</name>
    <dbReference type="NCBI Taxonomy" id="1159753"/>
    <lineage>
        <taxon>Bacteria</taxon>
        <taxon>Bacillati</taxon>
        <taxon>Bacillota</taxon>
        <taxon>Bacilli</taxon>
        <taxon>Lactobacillales</taxon>
        <taxon>Enterococcaceae</taxon>
        <taxon>Enterococcus</taxon>
    </lineage>
</organism>
<dbReference type="InterPro" id="IPR050107">
    <property type="entry name" value="ABC_carbohydrate_import_ATPase"/>
</dbReference>
<name>A0ABV9M5L8_9ENTE</name>
<dbReference type="GO" id="GO:0005524">
    <property type="term" value="F:ATP binding"/>
    <property type="evidence" value="ECO:0007669"/>
    <property type="project" value="UniProtKB-KW"/>
</dbReference>
<dbReference type="PROSITE" id="PS50893">
    <property type="entry name" value="ABC_TRANSPORTER_2"/>
    <property type="match status" value="2"/>
</dbReference>
<dbReference type="Pfam" id="PF00005">
    <property type="entry name" value="ABC_tran"/>
    <property type="match status" value="2"/>
</dbReference>
<dbReference type="InterPro" id="IPR003593">
    <property type="entry name" value="AAA+_ATPase"/>
</dbReference>
<dbReference type="SMART" id="SM00382">
    <property type="entry name" value="AAA"/>
    <property type="match status" value="2"/>
</dbReference>
<dbReference type="EMBL" id="JBHSGT010000043">
    <property type="protein sequence ID" value="MFC4710396.1"/>
    <property type="molecule type" value="Genomic_DNA"/>
</dbReference>
<proteinExistence type="predicted"/>
<dbReference type="Proteomes" id="UP001596026">
    <property type="component" value="Unassembled WGS sequence"/>
</dbReference>
<gene>
    <name evidence="4" type="ORF">ACFO3L_07165</name>
</gene>
<evidence type="ECO:0000313" key="5">
    <source>
        <dbReference type="Proteomes" id="UP001596026"/>
    </source>
</evidence>
<feature type="domain" description="ABC transporter" evidence="3">
    <location>
        <begin position="251"/>
        <end position="495"/>
    </location>
</feature>
<evidence type="ECO:0000259" key="3">
    <source>
        <dbReference type="PROSITE" id="PS50893"/>
    </source>
</evidence>